<dbReference type="EC" id="2.4.99.12" evidence="3 10"/>
<evidence type="ECO:0000256" key="6">
    <source>
        <dbReference type="ARBA" id="ARBA00031445"/>
    </source>
</evidence>
<sequence>MLALYRGAATALGPLIDAYLRRRIGRGKEDPARLEERRGVPGRARPNAPLVWLHAASVGESVALLPLIERLRTERPGLAVLVTTGTVTSAATMARRLPDGAIHQFVPVDRPAWVRRFLAHWRPEVGIWVESDLWPSLVTEAAAAGVRLALVDARMSDGAFRRWHRFRRLARPLFAAFERVLASSPAQAERFRALGFRDVRFVGNLKAAGAPPPVDATVVAALTGAIAGRPVWLAANTHPGEDEVVFDAHSRLAASRPRLLTVVAPRHPDRGKAIAELAAGRGLAVARRSLDELPSPDTAVYVADTLGEMGALYASVPITFLAGSLVPVGGHNPIEPAHAGTALLLGPLMPNNRDSADALIAAGAARPVADAASIAAAVGALLDDPDAVRAMAEAARRVAVEGRRGLDHIVDALAPLLPGGPDR</sequence>
<evidence type="ECO:0000259" key="11">
    <source>
        <dbReference type="Pfam" id="PF04413"/>
    </source>
</evidence>
<proteinExistence type="inferred from homology"/>
<evidence type="ECO:0000256" key="2">
    <source>
        <dbReference type="ARBA" id="ARBA00004713"/>
    </source>
</evidence>
<feature type="domain" description="3-deoxy-D-manno-octulosonic-acid transferase N-terminal" evidence="11">
    <location>
        <begin position="33"/>
        <end position="207"/>
    </location>
</feature>
<evidence type="ECO:0000313" key="12">
    <source>
        <dbReference type="EMBL" id="GHD55161.1"/>
    </source>
</evidence>
<comment type="subcellular location">
    <subcellularLocation>
        <location evidence="10">Cell membrane</location>
    </subcellularLocation>
</comment>
<evidence type="ECO:0000256" key="5">
    <source>
        <dbReference type="ARBA" id="ARBA00022679"/>
    </source>
</evidence>
<name>A0A918XUS3_9PROT</name>
<organism evidence="12 13">
    <name type="scientific">Thalassobaculum fulvum</name>
    <dbReference type="NCBI Taxonomy" id="1633335"/>
    <lineage>
        <taxon>Bacteria</taxon>
        <taxon>Pseudomonadati</taxon>
        <taxon>Pseudomonadota</taxon>
        <taxon>Alphaproteobacteria</taxon>
        <taxon>Rhodospirillales</taxon>
        <taxon>Thalassobaculaceae</taxon>
        <taxon>Thalassobaculum</taxon>
    </lineage>
</organism>
<keyword evidence="13" id="KW-1185">Reference proteome</keyword>
<evidence type="ECO:0000256" key="1">
    <source>
        <dbReference type="ARBA" id="ARBA00003394"/>
    </source>
</evidence>
<feature type="site" description="Transition state stabilizer" evidence="9">
    <location>
        <position position="130"/>
    </location>
</feature>
<dbReference type="PANTHER" id="PTHR42755">
    <property type="entry name" value="3-DEOXY-MANNO-OCTULOSONATE CYTIDYLYLTRANSFERASE"/>
    <property type="match status" value="1"/>
</dbReference>
<comment type="similarity">
    <text evidence="10">Belongs to the glycosyltransferase group 1 family.</text>
</comment>
<dbReference type="Gene3D" id="3.40.50.2000">
    <property type="entry name" value="Glycogen Phosphorylase B"/>
    <property type="match status" value="1"/>
</dbReference>
<dbReference type="EMBL" id="BMZS01000008">
    <property type="protein sequence ID" value="GHD55161.1"/>
    <property type="molecule type" value="Genomic_DNA"/>
</dbReference>
<evidence type="ECO:0000256" key="4">
    <source>
        <dbReference type="ARBA" id="ARBA00019077"/>
    </source>
</evidence>
<comment type="pathway">
    <text evidence="2 10">Bacterial outer membrane biogenesis; LPS core biosynthesis.</text>
</comment>
<evidence type="ECO:0000256" key="3">
    <source>
        <dbReference type="ARBA" id="ARBA00012621"/>
    </source>
</evidence>
<dbReference type="Gene3D" id="3.40.50.11720">
    <property type="entry name" value="3-Deoxy-D-manno-octulosonic-acid transferase, N-terminal domain"/>
    <property type="match status" value="1"/>
</dbReference>
<dbReference type="PANTHER" id="PTHR42755:SF1">
    <property type="entry name" value="3-DEOXY-D-MANNO-OCTULOSONIC ACID TRANSFERASE, MITOCHONDRIAL-RELATED"/>
    <property type="match status" value="1"/>
</dbReference>
<comment type="catalytic activity">
    <reaction evidence="7 10">
        <text>lipid IVA (E. coli) + CMP-3-deoxy-beta-D-manno-octulosonate = alpha-Kdo-(2-&gt;6)-lipid IVA (E. coli) + CMP + H(+)</text>
        <dbReference type="Rhea" id="RHEA:28066"/>
        <dbReference type="ChEBI" id="CHEBI:15378"/>
        <dbReference type="ChEBI" id="CHEBI:58603"/>
        <dbReference type="ChEBI" id="CHEBI:60364"/>
        <dbReference type="ChEBI" id="CHEBI:60377"/>
        <dbReference type="ChEBI" id="CHEBI:85987"/>
        <dbReference type="EC" id="2.4.99.12"/>
    </reaction>
</comment>
<keyword evidence="10" id="KW-0448">Lipopolysaccharide biosynthesis</keyword>
<reference evidence="12" key="2">
    <citation type="submission" date="2020-09" db="EMBL/GenBank/DDBJ databases">
        <authorList>
            <person name="Sun Q."/>
            <person name="Kim S."/>
        </authorList>
    </citation>
    <scope>NUCLEOTIDE SEQUENCE</scope>
    <source>
        <strain evidence="12">KCTC 42651</strain>
    </source>
</reference>
<dbReference type="InterPro" id="IPR039901">
    <property type="entry name" value="Kdotransferase"/>
</dbReference>
<feature type="site" description="Transition state stabilizer" evidence="9">
    <location>
        <position position="206"/>
    </location>
</feature>
<dbReference type="InterPro" id="IPR038107">
    <property type="entry name" value="Glycos_transf_N_sf"/>
</dbReference>
<dbReference type="SUPFAM" id="SSF53756">
    <property type="entry name" value="UDP-Glycosyltransferase/glycogen phosphorylase"/>
    <property type="match status" value="1"/>
</dbReference>
<protein>
    <recommendedName>
        <fullName evidence="4 10">3-deoxy-D-manno-octulosonic acid transferase</fullName>
        <shortName evidence="10">Kdo transferase</shortName>
        <ecNumber evidence="3 10">2.4.99.12</ecNumber>
    </recommendedName>
    <alternativeName>
        <fullName evidence="6 10">Lipid IV(A) 3-deoxy-D-manno-octulosonic acid transferase</fullName>
    </alternativeName>
</protein>
<keyword evidence="5 10" id="KW-0808">Transferase</keyword>
<dbReference type="GO" id="GO:0005886">
    <property type="term" value="C:plasma membrane"/>
    <property type="evidence" value="ECO:0007669"/>
    <property type="project" value="UniProtKB-SubCell"/>
</dbReference>
<comment type="function">
    <text evidence="1 10">Involved in lipopolysaccharide (LPS) biosynthesis. Catalyzes the transfer of 3-deoxy-D-manno-octulosonate (Kdo) residue(s) from CMP-Kdo to lipid IV(A), the tetraacyldisaccharide-1,4'-bisphosphate precursor of lipid A.</text>
</comment>
<dbReference type="InterPro" id="IPR007507">
    <property type="entry name" value="Glycos_transf_N"/>
</dbReference>
<keyword evidence="10" id="KW-0472">Membrane</keyword>
<dbReference type="AlphaFoldDB" id="A0A918XUS3"/>
<dbReference type="RefSeq" id="WP_229837300.1">
    <property type="nucleotide sequence ID" value="NZ_BMZS01000008.1"/>
</dbReference>
<dbReference type="GO" id="GO:0009244">
    <property type="term" value="P:lipopolysaccharide core region biosynthetic process"/>
    <property type="evidence" value="ECO:0007669"/>
    <property type="project" value="UniProtKB-UniRule"/>
</dbReference>
<keyword evidence="10" id="KW-1003">Cell membrane</keyword>
<dbReference type="Pfam" id="PF04413">
    <property type="entry name" value="Glycos_transf_N"/>
    <property type="match status" value="1"/>
</dbReference>
<dbReference type="Proteomes" id="UP000630353">
    <property type="component" value="Unassembled WGS sequence"/>
</dbReference>
<dbReference type="GO" id="GO:0009245">
    <property type="term" value="P:lipid A biosynthetic process"/>
    <property type="evidence" value="ECO:0007669"/>
    <property type="project" value="TreeGrafter"/>
</dbReference>
<accession>A0A918XUS3</accession>
<comment type="caution">
    <text evidence="12">The sequence shown here is derived from an EMBL/GenBank/DDBJ whole genome shotgun (WGS) entry which is preliminary data.</text>
</comment>
<evidence type="ECO:0000313" key="13">
    <source>
        <dbReference type="Proteomes" id="UP000630353"/>
    </source>
</evidence>
<reference evidence="12" key="1">
    <citation type="journal article" date="2014" name="Int. J. Syst. Evol. Microbiol.">
        <title>Complete genome sequence of Corynebacterium casei LMG S-19264T (=DSM 44701T), isolated from a smear-ripened cheese.</title>
        <authorList>
            <consortium name="US DOE Joint Genome Institute (JGI-PGF)"/>
            <person name="Walter F."/>
            <person name="Albersmeier A."/>
            <person name="Kalinowski J."/>
            <person name="Ruckert C."/>
        </authorList>
    </citation>
    <scope>NUCLEOTIDE SEQUENCE</scope>
    <source>
        <strain evidence="12">KCTC 42651</strain>
    </source>
</reference>
<dbReference type="GO" id="GO:0043842">
    <property type="term" value="F:Kdo transferase activity"/>
    <property type="evidence" value="ECO:0007669"/>
    <property type="project" value="UniProtKB-EC"/>
</dbReference>
<evidence type="ECO:0000256" key="7">
    <source>
        <dbReference type="ARBA" id="ARBA00049183"/>
    </source>
</evidence>
<feature type="active site" description="Proton acceptor" evidence="8">
    <location>
        <position position="60"/>
    </location>
</feature>
<evidence type="ECO:0000256" key="8">
    <source>
        <dbReference type="PIRSR" id="PIRSR639901-1"/>
    </source>
</evidence>
<gene>
    <name evidence="12" type="primary">kdtA</name>
    <name evidence="12" type="ORF">GCM10017083_33690</name>
</gene>
<evidence type="ECO:0000256" key="10">
    <source>
        <dbReference type="RuleBase" id="RU365103"/>
    </source>
</evidence>
<evidence type="ECO:0000256" key="9">
    <source>
        <dbReference type="PIRSR" id="PIRSR639901-2"/>
    </source>
</evidence>